<feature type="transmembrane region" description="Helical" evidence="12">
    <location>
        <begin position="162"/>
        <end position="181"/>
    </location>
</feature>
<dbReference type="PANTHER" id="PTHR32361:SF9">
    <property type="entry name" value="FERRIC REDUCTASE TRANSMEMBRANE COMPONENT 3-RELATED"/>
    <property type="match status" value="1"/>
</dbReference>
<evidence type="ECO:0000256" key="11">
    <source>
        <dbReference type="SAM" id="MobiDB-lite"/>
    </source>
</evidence>
<evidence type="ECO:0000256" key="10">
    <source>
        <dbReference type="ARBA" id="ARBA00023180"/>
    </source>
</evidence>
<keyword evidence="8" id="KW-0406">Ion transport</keyword>
<feature type="transmembrane region" description="Helical" evidence="12">
    <location>
        <begin position="390"/>
        <end position="408"/>
    </location>
</feature>
<dbReference type="Proteomes" id="UP000799291">
    <property type="component" value="Unassembled WGS sequence"/>
</dbReference>
<dbReference type="OrthoDB" id="167398at2759"/>
<evidence type="ECO:0000313" key="15">
    <source>
        <dbReference type="EMBL" id="KAF2677840.1"/>
    </source>
</evidence>
<keyword evidence="10" id="KW-0325">Glycoprotein</keyword>
<evidence type="ECO:0000256" key="4">
    <source>
        <dbReference type="ARBA" id="ARBA00022692"/>
    </source>
</evidence>
<evidence type="ECO:0000256" key="2">
    <source>
        <dbReference type="ARBA" id="ARBA00006278"/>
    </source>
</evidence>
<comment type="subcellular location">
    <subcellularLocation>
        <location evidence="1">Membrane</location>
        <topology evidence="1">Multi-pass membrane protein</topology>
    </subcellularLocation>
</comment>
<feature type="transmembrane region" description="Helical" evidence="12">
    <location>
        <begin position="361"/>
        <end position="383"/>
    </location>
</feature>
<evidence type="ECO:0000256" key="13">
    <source>
        <dbReference type="SAM" id="SignalP"/>
    </source>
</evidence>
<keyword evidence="16" id="KW-1185">Reference proteome</keyword>
<keyword evidence="3" id="KW-0813">Transport</keyword>
<evidence type="ECO:0000256" key="7">
    <source>
        <dbReference type="ARBA" id="ARBA00023002"/>
    </source>
</evidence>
<comment type="similarity">
    <text evidence="2">Belongs to the ferric reductase (FRE) family.</text>
</comment>
<keyword evidence="13" id="KW-0732">Signal</keyword>
<keyword evidence="7" id="KW-0560">Oxidoreductase</keyword>
<dbReference type="Pfam" id="PF08030">
    <property type="entry name" value="NAD_binding_6"/>
    <property type="match status" value="1"/>
</dbReference>
<protein>
    <submittedName>
        <fullName evidence="15">Ferric-chelate reductase-like protein</fullName>
    </submittedName>
</protein>
<dbReference type="AlphaFoldDB" id="A0A6G1IIN2"/>
<keyword evidence="5" id="KW-0249">Electron transport</keyword>
<dbReference type="GO" id="GO:0005886">
    <property type="term" value="C:plasma membrane"/>
    <property type="evidence" value="ECO:0007669"/>
    <property type="project" value="TreeGrafter"/>
</dbReference>
<feature type="region of interest" description="Disordered" evidence="11">
    <location>
        <begin position="515"/>
        <end position="545"/>
    </location>
</feature>
<dbReference type="InterPro" id="IPR051410">
    <property type="entry name" value="Ferric/Cupric_Reductase"/>
</dbReference>
<evidence type="ECO:0000259" key="14">
    <source>
        <dbReference type="PROSITE" id="PS51384"/>
    </source>
</evidence>
<evidence type="ECO:0000256" key="9">
    <source>
        <dbReference type="ARBA" id="ARBA00023136"/>
    </source>
</evidence>
<feature type="chain" id="PRO_5026314939" evidence="13">
    <location>
        <begin position="22"/>
        <end position="740"/>
    </location>
</feature>
<feature type="compositionally biased region" description="Low complexity" evidence="11">
    <location>
        <begin position="526"/>
        <end position="545"/>
    </location>
</feature>
<dbReference type="SFLD" id="SFLDS00052">
    <property type="entry name" value="Ferric_Reductase_Domain"/>
    <property type="match status" value="1"/>
</dbReference>
<dbReference type="InterPro" id="IPR013130">
    <property type="entry name" value="Fe3_Rdtase_TM_dom"/>
</dbReference>
<evidence type="ECO:0000256" key="6">
    <source>
        <dbReference type="ARBA" id="ARBA00022989"/>
    </source>
</evidence>
<dbReference type="PANTHER" id="PTHR32361">
    <property type="entry name" value="FERRIC/CUPRIC REDUCTASE TRANSMEMBRANE COMPONENT"/>
    <property type="match status" value="1"/>
</dbReference>
<evidence type="ECO:0000256" key="1">
    <source>
        <dbReference type="ARBA" id="ARBA00004141"/>
    </source>
</evidence>
<feature type="signal peptide" evidence="13">
    <location>
        <begin position="1"/>
        <end position="21"/>
    </location>
</feature>
<dbReference type="GO" id="GO:0006826">
    <property type="term" value="P:iron ion transport"/>
    <property type="evidence" value="ECO:0007669"/>
    <property type="project" value="TreeGrafter"/>
</dbReference>
<dbReference type="InterPro" id="IPR017927">
    <property type="entry name" value="FAD-bd_FR_type"/>
</dbReference>
<dbReference type="GO" id="GO:0000293">
    <property type="term" value="F:ferric-chelate reductase activity"/>
    <property type="evidence" value="ECO:0007669"/>
    <property type="project" value="UniProtKB-ARBA"/>
</dbReference>
<dbReference type="SFLD" id="SFLDG01168">
    <property type="entry name" value="Ferric_reductase_subgroup_(FRE"/>
    <property type="match status" value="1"/>
</dbReference>
<dbReference type="EMBL" id="MU005617">
    <property type="protein sequence ID" value="KAF2677840.1"/>
    <property type="molecule type" value="Genomic_DNA"/>
</dbReference>
<keyword evidence="6 12" id="KW-1133">Transmembrane helix</keyword>
<evidence type="ECO:0000313" key="16">
    <source>
        <dbReference type="Proteomes" id="UP000799291"/>
    </source>
</evidence>
<organism evidence="15 16">
    <name type="scientific">Lentithecium fluviatile CBS 122367</name>
    <dbReference type="NCBI Taxonomy" id="1168545"/>
    <lineage>
        <taxon>Eukaryota</taxon>
        <taxon>Fungi</taxon>
        <taxon>Dikarya</taxon>
        <taxon>Ascomycota</taxon>
        <taxon>Pezizomycotina</taxon>
        <taxon>Dothideomycetes</taxon>
        <taxon>Pleosporomycetidae</taxon>
        <taxon>Pleosporales</taxon>
        <taxon>Massarineae</taxon>
        <taxon>Lentitheciaceae</taxon>
        <taxon>Lentithecium</taxon>
    </lineage>
</organism>
<evidence type="ECO:0000256" key="5">
    <source>
        <dbReference type="ARBA" id="ARBA00022982"/>
    </source>
</evidence>
<gene>
    <name evidence="15" type="ORF">K458DRAFT_349383</name>
</gene>
<dbReference type="Pfam" id="PF08022">
    <property type="entry name" value="FAD_binding_8"/>
    <property type="match status" value="1"/>
</dbReference>
<feature type="compositionally biased region" description="Basic and acidic residues" evidence="11">
    <location>
        <begin position="515"/>
        <end position="525"/>
    </location>
</feature>
<evidence type="ECO:0000256" key="8">
    <source>
        <dbReference type="ARBA" id="ARBA00023065"/>
    </source>
</evidence>
<name>A0A6G1IIN2_9PLEO</name>
<evidence type="ECO:0000256" key="12">
    <source>
        <dbReference type="SAM" id="Phobius"/>
    </source>
</evidence>
<dbReference type="InterPro" id="IPR013112">
    <property type="entry name" value="FAD-bd_8"/>
</dbReference>
<dbReference type="PROSITE" id="PS51384">
    <property type="entry name" value="FAD_FR"/>
    <property type="match status" value="1"/>
</dbReference>
<sequence>MRRIPLLLFLLLTSEKDFANALRSGKYCFQGCELSINYVSFNDTGPASKKAASCLSGLRTRSLYLCVDEYCSAGGRDEWLRGANETCQRIANTSMLPYDIIAEYGPDERNAIKRLSTDEAFVYPVLGNVVLPDQAFFERAFKTLDAAFYEYEIHLVYGWAMYYFWAIVISIGIGSRLVTLIQSIRHREWHRVPTDFDEPNQCRGGGASGGLPVLLKRYITVPATFGSRCSQPIGWCTIPPRIQSLTILAFVMLNIVLCTFDYRVTHGNLYWPRECIQLWRYVSDRTGIISLANFPIIWIFGMRNNVLMWITGWGFGTYNSFHRWVARVSTVQAVVHSVGYTVMVCERGGWSSFKKHLGKHYFWNGELATIFMCALLAFSVYGLRRSHYETFLVLHIAFSIVVLLTMYYHVEIFTDGEWNIFIYPCLAVWLLDRFLRALRILIFHLRLWDTKATATYDPSSNLVYLNVPCQKSSGKPQPGTYYYIYMLDNLLYAHQNHPFTLAYVANDKIQEAEDTGHLFPRDPSPRRTSSPDSIESDSLLSSSAPSNTCPSMVFLVRPYDGFTSRLAQKASSGPAVTRVFIEGPYGHTAPLRDYANVLFVVGGTGIAVPLSHLAHLLDDGSAVTNLHIIWAVREHAFLASVCESHALLRDERVYLKAHVTQDEENKDDVMDEGLKRVKVEAGRPDVHAVIEEAAVEAGHERLAVMACGPAQMADETRRACVDVLGRGFGGVEYFEESFKW</sequence>
<keyword evidence="4 12" id="KW-0812">Transmembrane</keyword>
<dbReference type="GO" id="GO:0015677">
    <property type="term" value="P:copper ion import"/>
    <property type="evidence" value="ECO:0007669"/>
    <property type="project" value="TreeGrafter"/>
</dbReference>
<dbReference type="InterPro" id="IPR039261">
    <property type="entry name" value="FNR_nucleotide-bd"/>
</dbReference>
<dbReference type="Pfam" id="PF01794">
    <property type="entry name" value="Ferric_reduct"/>
    <property type="match status" value="1"/>
</dbReference>
<proteinExistence type="inferred from homology"/>
<accession>A0A6G1IIN2</accession>
<dbReference type="InterPro" id="IPR013121">
    <property type="entry name" value="Fe_red_NAD-bd_6"/>
</dbReference>
<feature type="domain" description="FAD-binding FR-type" evidence="14">
    <location>
        <begin position="440"/>
        <end position="591"/>
    </location>
</feature>
<reference evidence="15" key="1">
    <citation type="journal article" date="2020" name="Stud. Mycol.">
        <title>101 Dothideomycetes genomes: a test case for predicting lifestyles and emergence of pathogens.</title>
        <authorList>
            <person name="Haridas S."/>
            <person name="Albert R."/>
            <person name="Binder M."/>
            <person name="Bloem J."/>
            <person name="Labutti K."/>
            <person name="Salamov A."/>
            <person name="Andreopoulos B."/>
            <person name="Baker S."/>
            <person name="Barry K."/>
            <person name="Bills G."/>
            <person name="Bluhm B."/>
            <person name="Cannon C."/>
            <person name="Castanera R."/>
            <person name="Culley D."/>
            <person name="Daum C."/>
            <person name="Ezra D."/>
            <person name="Gonzalez J."/>
            <person name="Henrissat B."/>
            <person name="Kuo A."/>
            <person name="Liang C."/>
            <person name="Lipzen A."/>
            <person name="Lutzoni F."/>
            <person name="Magnuson J."/>
            <person name="Mondo S."/>
            <person name="Nolan M."/>
            <person name="Ohm R."/>
            <person name="Pangilinan J."/>
            <person name="Park H.-J."/>
            <person name="Ramirez L."/>
            <person name="Alfaro M."/>
            <person name="Sun H."/>
            <person name="Tritt A."/>
            <person name="Yoshinaga Y."/>
            <person name="Zwiers L.-H."/>
            <person name="Turgeon B."/>
            <person name="Goodwin S."/>
            <person name="Spatafora J."/>
            <person name="Crous P."/>
            <person name="Grigoriev I."/>
        </authorList>
    </citation>
    <scope>NUCLEOTIDE SEQUENCE</scope>
    <source>
        <strain evidence="15">CBS 122367</strain>
    </source>
</reference>
<dbReference type="Gene3D" id="3.40.50.80">
    <property type="entry name" value="Nucleotide-binding domain of ferredoxin-NADP reductase (FNR) module"/>
    <property type="match status" value="1"/>
</dbReference>
<dbReference type="CDD" id="cd06186">
    <property type="entry name" value="NOX_Duox_like_FAD_NADP"/>
    <property type="match status" value="1"/>
</dbReference>
<evidence type="ECO:0000256" key="3">
    <source>
        <dbReference type="ARBA" id="ARBA00022448"/>
    </source>
</evidence>
<dbReference type="SUPFAM" id="SSF52343">
    <property type="entry name" value="Ferredoxin reductase-like, C-terminal NADP-linked domain"/>
    <property type="match status" value="1"/>
</dbReference>
<keyword evidence="9 12" id="KW-0472">Membrane</keyword>
<dbReference type="GO" id="GO:0006879">
    <property type="term" value="P:intracellular iron ion homeostasis"/>
    <property type="evidence" value="ECO:0007669"/>
    <property type="project" value="TreeGrafter"/>
</dbReference>